<protein>
    <recommendedName>
        <fullName evidence="3">BTB domain-containing protein</fullName>
    </recommendedName>
</protein>
<evidence type="ECO:0000313" key="2">
    <source>
        <dbReference type="Proteomes" id="UP001470230"/>
    </source>
</evidence>
<accession>A0ABR2HMW2</accession>
<gene>
    <name evidence="1" type="ORF">M9Y10_018519</name>
</gene>
<evidence type="ECO:0008006" key="3">
    <source>
        <dbReference type="Google" id="ProtNLM"/>
    </source>
</evidence>
<organism evidence="1 2">
    <name type="scientific">Tritrichomonas musculus</name>
    <dbReference type="NCBI Taxonomy" id="1915356"/>
    <lineage>
        <taxon>Eukaryota</taxon>
        <taxon>Metamonada</taxon>
        <taxon>Parabasalia</taxon>
        <taxon>Tritrichomonadida</taxon>
        <taxon>Tritrichomonadidae</taxon>
        <taxon>Tritrichomonas</taxon>
    </lineage>
</organism>
<comment type="caution">
    <text evidence="1">The sequence shown here is derived from an EMBL/GenBank/DDBJ whole genome shotgun (WGS) entry which is preliminary data.</text>
</comment>
<dbReference type="Proteomes" id="UP001470230">
    <property type="component" value="Unassembled WGS sequence"/>
</dbReference>
<name>A0ABR2HMW2_9EUKA</name>
<sequence length="125" mass="15125">MDENPNDFDPPLPVTNFFIYKDRKYPFNFNFFKIFSQLLSSGEFDVLPELNINLVDEDQCKIELSDEFIKYFIGYCQNTPIPKDKINQESVMTFHYLAKYYKVKPLFDQMENYFNKNQEKFIFSF</sequence>
<evidence type="ECO:0000313" key="1">
    <source>
        <dbReference type="EMBL" id="KAK8849928.1"/>
    </source>
</evidence>
<keyword evidence="2" id="KW-1185">Reference proteome</keyword>
<proteinExistence type="predicted"/>
<dbReference type="EMBL" id="JAPFFF010000025">
    <property type="protein sequence ID" value="KAK8849928.1"/>
    <property type="molecule type" value="Genomic_DNA"/>
</dbReference>
<reference evidence="1 2" key="1">
    <citation type="submission" date="2024-04" db="EMBL/GenBank/DDBJ databases">
        <title>Tritrichomonas musculus Genome.</title>
        <authorList>
            <person name="Alves-Ferreira E."/>
            <person name="Grigg M."/>
            <person name="Lorenzi H."/>
            <person name="Galac M."/>
        </authorList>
    </citation>
    <scope>NUCLEOTIDE SEQUENCE [LARGE SCALE GENOMIC DNA]</scope>
    <source>
        <strain evidence="1 2">EAF2021</strain>
    </source>
</reference>